<feature type="domain" description="GST C-terminal" evidence="5">
    <location>
        <begin position="90"/>
        <end position="210"/>
    </location>
</feature>
<keyword evidence="7" id="KW-1185">Reference proteome</keyword>
<dbReference type="InterPro" id="IPR045073">
    <property type="entry name" value="Omega/Tau-like"/>
</dbReference>
<dbReference type="SUPFAM" id="SSF47616">
    <property type="entry name" value="GST C-terminal domain-like"/>
    <property type="match status" value="1"/>
</dbReference>
<dbReference type="InterPro" id="IPR004045">
    <property type="entry name" value="Glutathione_S-Trfase_N"/>
</dbReference>
<dbReference type="Pfam" id="PF02798">
    <property type="entry name" value="GST_N"/>
    <property type="match status" value="1"/>
</dbReference>
<dbReference type="PANTHER" id="PTHR11260">
    <property type="entry name" value="GLUTATHIONE S-TRANSFERASE, GST, SUPERFAMILY, GST DOMAIN CONTAINING"/>
    <property type="match status" value="1"/>
</dbReference>
<keyword evidence="3" id="KW-0963">Cytoplasm</keyword>
<dbReference type="EMBL" id="JAYWIO010000003">
    <property type="protein sequence ID" value="KAK7276178.1"/>
    <property type="molecule type" value="Genomic_DNA"/>
</dbReference>
<gene>
    <name evidence="6" type="ORF">RIF29_17313</name>
</gene>
<dbReference type="EC" id="2.5.1.18" evidence="3"/>
<dbReference type="Pfam" id="PF13410">
    <property type="entry name" value="GST_C_2"/>
    <property type="match status" value="1"/>
</dbReference>
<dbReference type="AlphaFoldDB" id="A0AAN9FNT8"/>
<evidence type="ECO:0000256" key="3">
    <source>
        <dbReference type="RuleBase" id="RU369102"/>
    </source>
</evidence>
<dbReference type="InterPro" id="IPR040079">
    <property type="entry name" value="Glutathione_S-Trfase"/>
</dbReference>
<evidence type="ECO:0000259" key="4">
    <source>
        <dbReference type="PROSITE" id="PS50404"/>
    </source>
</evidence>
<keyword evidence="1 3" id="KW-0808">Transferase</keyword>
<protein>
    <recommendedName>
        <fullName evidence="3">Glutathione S-transferase</fullName>
        <ecNumber evidence="3">2.5.1.18</ecNumber>
    </recommendedName>
</protein>
<organism evidence="6 7">
    <name type="scientific">Crotalaria pallida</name>
    <name type="common">Smooth rattlebox</name>
    <name type="synonym">Crotalaria striata</name>
    <dbReference type="NCBI Taxonomy" id="3830"/>
    <lineage>
        <taxon>Eukaryota</taxon>
        <taxon>Viridiplantae</taxon>
        <taxon>Streptophyta</taxon>
        <taxon>Embryophyta</taxon>
        <taxon>Tracheophyta</taxon>
        <taxon>Spermatophyta</taxon>
        <taxon>Magnoliopsida</taxon>
        <taxon>eudicotyledons</taxon>
        <taxon>Gunneridae</taxon>
        <taxon>Pentapetalae</taxon>
        <taxon>rosids</taxon>
        <taxon>fabids</taxon>
        <taxon>Fabales</taxon>
        <taxon>Fabaceae</taxon>
        <taxon>Papilionoideae</taxon>
        <taxon>50 kb inversion clade</taxon>
        <taxon>genistoids sensu lato</taxon>
        <taxon>core genistoids</taxon>
        <taxon>Crotalarieae</taxon>
        <taxon>Crotalaria</taxon>
    </lineage>
</organism>
<dbReference type="SFLD" id="SFLDS00019">
    <property type="entry name" value="Glutathione_Transferase_(cytos"/>
    <property type="match status" value="1"/>
</dbReference>
<dbReference type="PROSITE" id="PS50404">
    <property type="entry name" value="GST_NTER"/>
    <property type="match status" value="1"/>
</dbReference>
<comment type="function">
    <text evidence="3">Is involved in the conjugation of reduced glutathione to a wide number of exogenous and endogenous hydrophobic electrophiles.</text>
</comment>
<dbReference type="Gene3D" id="3.40.30.10">
    <property type="entry name" value="Glutaredoxin"/>
    <property type="match status" value="1"/>
</dbReference>
<dbReference type="GO" id="GO:0004364">
    <property type="term" value="F:glutathione transferase activity"/>
    <property type="evidence" value="ECO:0007669"/>
    <property type="project" value="UniProtKB-UniRule"/>
</dbReference>
<evidence type="ECO:0000259" key="5">
    <source>
        <dbReference type="PROSITE" id="PS50405"/>
    </source>
</evidence>
<dbReference type="InterPro" id="IPR010987">
    <property type="entry name" value="Glutathione-S-Trfase_C-like"/>
</dbReference>
<dbReference type="InterPro" id="IPR036249">
    <property type="entry name" value="Thioredoxin-like_sf"/>
</dbReference>
<dbReference type="Gene3D" id="1.20.1050.10">
    <property type="match status" value="1"/>
</dbReference>
<comment type="catalytic activity">
    <reaction evidence="2 3">
        <text>RX + glutathione = an S-substituted glutathione + a halide anion + H(+)</text>
        <dbReference type="Rhea" id="RHEA:16437"/>
        <dbReference type="ChEBI" id="CHEBI:15378"/>
        <dbReference type="ChEBI" id="CHEBI:16042"/>
        <dbReference type="ChEBI" id="CHEBI:17792"/>
        <dbReference type="ChEBI" id="CHEBI:57925"/>
        <dbReference type="ChEBI" id="CHEBI:90779"/>
        <dbReference type="EC" id="2.5.1.18"/>
    </reaction>
</comment>
<dbReference type="PANTHER" id="PTHR11260:SF547">
    <property type="entry name" value="GLUTATHIONE S-TRANSFERASE"/>
    <property type="match status" value="1"/>
</dbReference>
<feature type="domain" description="GST N-terminal" evidence="4">
    <location>
        <begin position="5"/>
        <end position="85"/>
    </location>
</feature>
<dbReference type="SUPFAM" id="SSF52833">
    <property type="entry name" value="Thioredoxin-like"/>
    <property type="match status" value="1"/>
</dbReference>
<dbReference type="InterPro" id="IPR036282">
    <property type="entry name" value="Glutathione-S-Trfase_C_sf"/>
</dbReference>
<dbReference type="FunFam" id="1.20.1050.10:FF:000018">
    <property type="entry name" value="Glutathione S-transferase U20"/>
    <property type="match status" value="1"/>
</dbReference>
<sequence length="221" mass="25097">MSKGDKVVILDFWASPFCGRVKIALEEKGVEYGQSEEDIFGGKSELLLKSNPIHQKVPVLLHNDKPVVESSIIVGYIDETWPSNPLLPTCAYGRAQAKFWADFIDKKVFETGRSIWANNGEEREVGTRDFIEVLKQLEEALGEKDYFGGDAFGFVDIIAIPHTAWFLAYERLGGFKVEEQTPKLSAWIKRSLQRKSVAKVLPDPEKVYQFVLHFRKMEGLD</sequence>
<comment type="subcellular location">
    <subcellularLocation>
        <location evidence="3">Cytoplasm</location>
        <location evidence="3">Cytosol</location>
    </subcellularLocation>
</comment>
<comment type="caution">
    <text evidence="6">The sequence shown here is derived from an EMBL/GenBank/DDBJ whole genome shotgun (WGS) entry which is preliminary data.</text>
</comment>
<dbReference type="Proteomes" id="UP001372338">
    <property type="component" value="Unassembled WGS sequence"/>
</dbReference>
<dbReference type="SFLD" id="SFLDG00358">
    <property type="entry name" value="Main_(cytGST)"/>
    <property type="match status" value="1"/>
</dbReference>
<dbReference type="InterPro" id="IPR045074">
    <property type="entry name" value="GST_C_Tau"/>
</dbReference>
<dbReference type="CDD" id="cd03058">
    <property type="entry name" value="GST_N_Tau"/>
    <property type="match status" value="1"/>
</dbReference>
<proteinExistence type="inferred from homology"/>
<dbReference type="PROSITE" id="PS50405">
    <property type="entry name" value="GST_CTER"/>
    <property type="match status" value="1"/>
</dbReference>
<evidence type="ECO:0000256" key="1">
    <source>
        <dbReference type="ARBA" id="ARBA00022679"/>
    </source>
</evidence>
<dbReference type="GO" id="GO:0005829">
    <property type="term" value="C:cytosol"/>
    <property type="evidence" value="ECO:0007669"/>
    <property type="project" value="UniProtKB-SubCell"/>
</dbReference>
<dbReference type="GO" id="GO:0006749">
    <property type="term" value="P:glutathione metabolic process"/>
    <property type="evidence" value="ECO:0007669"/>
    <property type="project" value="InterPro"/>
</dbReference>
<evidence type="ECO:0000256" key="2">
    <source>
        <dbReference type="ARBA" id="ARBA00047960"/>
    </source>
</evidence>
<dbReference type="SFLD" id="SFLDG01152">
    <property type="entry name" value="Main.3:_Omega-_and_Tau-like"/>
    <property type="match status" value="1"/>
</dbReference>
<dbReference type="CDD" id="cd03185">
    <property type="entry name" value="GST_C_Tau"/>
    <property type="match status" value="1"/>
</dbReference>
<name>A0AAN9FNT8_CROPI</name>
<accession>A0AAN9FNT8</accession>
<reference evidence="6 7" key="1">
    <citation type="submission" date="2024-01" db="EMBL/GenBank/DDBJ databases">
        <title>The genomes of 5 underutilized Papilionoideae crops provide insights into root nodulation and disease resistanc.</title>
        <authorList>
            <person name="Yuan L."/>
        </authorList>
    </citation>
    <scope>NUCLEOTIDE SEQUENCE [LARGE SCALE GENOMIC DNA]</scope>
    <source>
        <strain evidence="6">ZHUSHIDOU_FW_LH</strain>
        <tissue evidence="6">Leaf</tissue>
    </source>
</reference>
<evidence type="ECO:0000313" key="6">
    <source>
        <dbReference type="EMBL" id="KAK7276178.1"/>
    </source>
</evidence>
<evidence type="ECO:0000313" key="7">
    <source>
        <dbReference type="Proteomes" id="UP001372338"/>
    </source>
</evidence>
<dbReference type="FunFam" id="3.40.30.10:FF:000014">
    <property type="entry name" value="Tau class glutathione S-transferase"/>
    <property type="match status" value="1"/>
</dbReference>
<comment type="similarity">
    <text evidence="3">Belongs to the GST superfamily.</text>
</comment>